<reference evidence="3" key="1">
    <citation type="journal article" date="2019" name="bioRxiv">
        <title>Genomics, evolutionary history and diagnostics of the Alternaria alternata species group including apple and Asian pear pathotypes.</title>
        <authorList>
            <person name="Armitage A.D."/>
            <person name="Cockerton H.M."/>
            <person name="Sreenivasaprasad S."/>
            <person name="Woodhall J.W."/>
            <person name="Lane C.R."/>
            <person name="Harrison R.J."/>
            <person name="Clarkson J.P."/>
        </authorList>
    </citation>
    <scope>NUCLEOTIDE SEQUENCE [LARGE SCALE GENOMIC DNA]</scope>
    <source>
        <strain evidence="3">FERA 1082</strain>
    </source>
</reference>
<evidence type="ECO:0000256" key="1">
    <source>
        <dbReference type="SAM" id="MobiDB-lite"/>
    </source>
</evidence>
<feature type="region of interest" description="Disordered" evidence="1">
    <location>
        <begin position="53"/>
        <end position="84"/>
    </location>
</feature>
<name>A0A4Q4MR76_9PLEO</name>
<organism evidence="2 3">
    <name type="scientific">Alternaria tenuissima</name>
    <dbReference type="NCBI Taxonomy" id="119927"/>
    <lineage>
        <taxon>Eukaryota</taxon>
        <taxon>Fungi</taxon>
        <taxon>Dikarya</taxon>
        <taxon>Ascomycota</taxon>
        <taxon>Pezizomycotina</taxon>
        <taxon>Dothideomycetes</taxon>
        <taxon>Pleosporomycetidae</taxon>
        <taxon>Pleosporales</taxon>
        <taxon>Pleosporineae</taxon>
        <taxon>Pleosporaceae</taxon>
        <taxon>Alternaria</taxon>
        <taxon>Alternaria sect. Alternaria</taxon>
        <taxon>Alternaria alternata complex</taxon>
    </lineage>
</organism>
<sequence>MDVKAAQDPAQRLGLVEKLSLAGPAHWTWSALDHEDDDRPKLAPILLEPEVPAPKLTFPNREPASAANHPPTAPSIMTVPMCTF</sequence>
<gene>
    <name evidence="2" type="ORF">AA0114_g2765</name>
</gene>
<dbReference type="EMBL" id="PDXA01000007">
    <property type="protein sequence ID" value="RYN56627.1"/>
    <property type="molecule type" value="Genomic_DNA"/>
</dbReference>
<dbReference type="Proteomes" id="UP000292402">
    <property type="component" value="Unassembled WGS sequence"/>
</dbReference>
<comment type="caution">
    <text evidence="2">The sequence shown here is derived from an EMBL/GenBank/DDBJ whole genome shotgun (WGS) entry which is preliminary data.</text>
</comment>
<proteinExistence type="predicted"/>
<dbReference type="AlphaFoldDB" id="A0A4Q4MR76"/>
<evidence type="ECO:0000313" key="2">
    <source>
        <dbReference type="EMBL" id="RYN56627.1"/>
    </source>
</evidence>
<protein>
    <submittedName>
        <fullName evidence="2">Uncharacterized protein</fullName>
    </submittedName>
</protein>
<accession>A0A4Q4MR76</accession>
<evidence type="ECO:0000313" key="3">
    <source>
        <dbReference type="Proteomes" id="UP000292402"/>
    </source>
</evidence>